<dbReference type="PATRIC" id="fig|398512.5.peg.5147"/>
<evidence type="ECO:0000313" key="2">
    <source>
        <dbReference type="EMBL" id="KNY29634.1"/>
    </source>
</evidence>
<keyword evidence="1" id="KW-0472">Membrane</keyword>
<accession>A0A0L6JV77</accession>
<evidence type="ECO:0000313" key="3">
    <source>
        <dbReference type="Proteomes" id="UP000036923"/>
    </source>
</evidence>
<proteinExistence type="predicted"/>
<evidence type="ECO:0000256" key="1">
    <source>
        <dbReference type="SAM" id="Phobius"/>
    </source>
</evidence>
<dbReference type="STRING" id="398512.Bccel_4908"/>
<comment type="caution">
    <text evidence="2">The sequence shown here is derived from an EMBL/GenBank/DDBJ whole genome shotgun (WGS) entry which is preliminary data.</text>
</comment>
<reference evidence="3" key="1">
    <citation type="submission" date="2015-07" db="EMBL/GenBank/DDBJ databases">
        <title>Near-Complete Genome Sequence of the Cellulolytic Bacterium Bacteroides (Pseudobacteroides) cellulosolvens ATCC 35603.</title>
        <authorList>
            <person name="Dassa B."/>
            <person name="Utturkar S.M."/>
            <person name="Klingeman D.M."/>
            <person name="Hurt R.A."/>
            <person name="Keller M."/>
            <person name="Xu J."/>
            <person name="Reddy Y.H.K."/>
            <person name="Borovok I."/>
            <person name="Grinberg I.R."/>
            <person name="Lamed R."/>
            <person name="Zhivin O."/>
            <person name="Bayer E.A."/>
            <person name="Brown S.D."/>
        </authorList>
    </citation>
    <scope>NUCLEOTIDE SEQUENCE [LARGE SCALE GENOMIC DNA]</scope>
    <source>
        <strain evidence="3">DSM 2933</strain>
    </source>
</reference>
<keyword evidence="3" id="KW-1185">Reference proteome</keyword>
<dbReference type="Proteomes" id="UP000036923">
    <property type="component" value="Unassembled WGS sequence"/>
</dbReference>
<keyword evidence="1" id="KW-1133">Transmembrane helix</keyword>
<feature type="transmembrane region" description="Helical" evidence="1">
    <location>
        <begin position="17"/>
        <end position="37"/>
    </location>
</feature>
<keyword evidence="1" id="KW-0812">Transmembrane</keyword>
<name>A0A0L6JV77_9FIRM</name>
<evidence type="ECO:0008006" key="4">
    <source>
        <dbReference type="Google" id="ProtNLM"/>
    </source>
</evidence>
<dbReference type="AlphaFoldDB" id="A0A0L6JV77"/>
<dbReference type="RefSeq" id="WP_207642340.1">
    <property type="nucleotide sequence ID" value="NZ_JQKC01000001.1"/>
</dbReference>
<protein>
    <recommendedName>
        <fullName evidence="4">YycH family protein</fullName>
    </recommendedName>
</protein>
<sequence length="523" mass="60523">MKFGVFMNLAKWERFKFFILLILIFTSVIQVGILWSFKKYGAPHYFFSEFFNKKNIAAQRDLIEFKENLFLPSRVIVSKDIYSNNWLVDKEDEDFPKLYADMKLYLADILTKGEIKYDRVIPLKEDTTLKFMAEPSITFEFSTNINSRMLPWLLDFSGVNIVNKEISSIKKVIIIPNLLNEKDSCTIEIIDEASKKVFEYNRGFKDRTGMGKDWYRRMMDDLGTHSPDSSYSLLTGKISGINSNSGITIPKDMLFLVPQMGEFSLFRNYTCASPGEFIVKDENTSLSDKQKKLAEKILGNDAESFLSSVDLNGTATMATFKNVGNTYKVHSNGLLEYHYLQAEENDNKGKLEDAFEKITEFIGSKLHLIVKPKNDDKNNEFSDIEIYLSSFEEKNDKYKFTFDYRLNNVPVFFNFAINDKGKRILNSAIEIEATGKRVLNCYWIIKEFTPIGDKTYNLVFTDVMDNLSKTRPDIKSIKNIYSCYEVRSEEGTKVLEPLWLIEPDKEKSLPVKVESFTEKMNPK</sequence>
<dbReference type="eggNOG" id="ENOG5032U7T">
    <property type="taxonomic scope" value="Bacteria"/>
</dbReference>
<gene>
    <name evidence="2" type="ORF">Bccel_4908</name>
</gene>
<dbReference type="EMBL" id="LGTC01000001">
    <property type="protein sequence ID" value="KNY29634.1"/>
    <property type="molecule type" value="Genomic_DNA"/>
</dbReference>
<organism evidence="2 3">
    <name type="scientific">Pseudobacteroides cellulosolvens ATCC 35603 = DSM 2933</name>
    <dbReference type="NCBI Taxonomy" id="398512"/>
    <lineage>
        <taxon>Bacteria</taxon>
        <taxon>Bacillati</taxon>
        <taxon>Bacillota</taxon>
        <taxon>Clostridia</taxon>
        <taxon>Eubacteriales</taxon>
        <taxon>Oscillospiraceae</taxon>
        <taxon>Pseudobacteroides</taxon>
    </lineage>
</organism>